<evidence type="ECO:0000256" key="4">
    <source>
        <dbReference type="ARBA" id="ARBA00022989"/>
    </source>
</evidence>
<keyword evidence="5 6" id="KW-0472">Membrane</keyword>
<evidence type="ECO:0000313" key="8">
    <source>
        <dbReference type="Proteomes" id="UP000218231"/>
    </source>
</evidence>
<keyword evidence="8" id="KW-1185">Reference proteome</keyword>
<dbReference type="GO" id="GO:0004888">
    <property type="term" value="F:transmembrane signaling receptor activity"/>
    <property type="evidence" value="ECO:0007669"/>
    <property type="project" value="InterPro"/>
</dbReference>
<organism evidence="7 8">
    <name type="scientific">Diploscapter pachys</name>
    <dbReference type="NCBI Taxonomy" id="2018661"/>
    <lineage>
        <taxon>Eukaryota</taxon>
        <taxon>Metazoa</taxon>
        <taxon>Ecdysozoa</taxon>
        <taxon>Nematoda</taxon>
        <taxon>Chromadorea</taxon>
        <taxon>Rhabditida</taxon>
        <taxon>Rhabditina</taxon>
        <taxon>Rhabditomorpha</taxon>
        <taxon>Rhabditoidea</taxon>
        <taxon>Rhabditidae</taxon>
        <taxon>Diploscapter</taxon>
    </lineage>
</organism>
<comment type="subcellular location">
    <subcellularLocation>
        <location evidence="1">Membrane</location>
        <topology evidence="1">Multi-pass membrane protein</topology>
    </subcellularLocation>
</comment>
<dbReference type="GO" id="GO:0016020">
    <property type="term" value="C:membrane"/>
    <property type="evidence" value="ECO:0007669"/>
    <property type="project" value="UniProtKB-SubCell"/>
</dbReference>
<evidence type="ECO:0000256" key="5">
    <source>
        <dbReference type="ARBA" id="ARBA00023136"/>
    </source>
</evidence>
<feature type="transmembrane region" description="Helical" evidence="6">
    <location>
        <begin position="30"/>
        <end position="54"/>
    </location>
</feature>
<dbReference type="PRINTS" id="PR00698">
    <property type="entry name" value="TMPROTEINSRG"/>
</dbReference>
<dbReference type="PANTHER" id="PTHR31627:SF43">
    <property type="entry name" value="SERPENTINE RECEPTOR CLASS GAMMA-15"/>
    <property type="match status" value="1"/>
</dbReference>
<sequence>MSANDHLKNLAASSNGTECDDPKYFLSKELYFYIPLVYGLPTIVLYVHIIYVILRAKRYSTLRIAFYRLYAIMSIIITVMWVWDMTTTRFIAIGYFCHELLANYGNKSYALAPLQFVMTYSRHSQFYIATVLSVNRMTAVMFPSRYEDIWERNFLPIVASVFILPIPTTWYLLPTQALLARYPMGGLTLTYVKLLPNPWNSAPFYHLCNYLLDNYVFWVCTCIKQIFIDIIFVFSAWSMIFFCAGIRVAIRDLYVKQPDDIPRSIVTVTPRKSTISVVA</sequence>
<keyword evidence="3 6" id="KW-0812">Transmembrane</keyword>
<reference evidence="7 8" key="1">
    <citation type="journal article" date="2017" name="Curr. Biol.">
        <title>Genome architecture and evolution of a unichromosomal asexual nematode.</title>
        <authorList>
            <person name="Fradin H."/>
            <person name="Zegar C."/>
            <person name="Gutwein M."/>
            <person name="Lucas J."/>
            <person name="Kovtun M."/>
            <person name="Corcoran D."/>
            <person name="Baugh L.R."/>
            <person name="Kiontke K."/>
            <person name="Gunsalus K."/>
            <person name="Fitch D.H."/>
            <person name="Piano F."/>
        </authorList>
    </citation>
    <scope>NUCLEOTIDE SEQUENCE [LARGE SCALE GENOMIC DNA]</scope>
    <source>
        <strain evidence="7">PF1309</strain>
    </source>
</reference>
<evidence type="ECO:0000256" key="2">
    <source>
        <dbReference type="ARBA" id="ARBA00005692"/>
    </source>
</evidence>
<proteinExistence type="inferred from homology"/>
<dbReference type="GO" id="GO:0007606">
    <property type="term" value="P:sensory perception of chemical stimulus"/>
    <property type="evidence" value="ECO:0007669"/>
    <property type="project" value="UniProtKB-UniRule"/>
</dbReference>
<evidence type="ECO:0000256" key="1">
    <source>
        <dbReference type="ARBA" id="ARBA00004141"/>
    </source>
</evidence>
<dbReference type="Proteomes" id="UP000218231">
    <property type="component" value="Unassembled WGS sequence"/>
</dbReference>
<feature type="transmembrane region" description="Helical" evidence="6">
    <location>
        <begin position="66"/>
        <end position="83"/>
    </location>
</feature>
<dbReference type="EMBL" id="LIAE01010748">
    <property type="protein sequence ID" value="PAV55800.1"/>
    <property type="molecule type" value="Genomic_DNA"/>
</dbReference>
<name>A0A2A2J1M4_9BILA</name>
<dbReference type="OrthoDB" id="5864862at2759"/>
<comment type="caution">
    <text evidence="7">The sequence shown here is derived from an EMBL/GenBank/DDBJ whole genome shotgun (WGS) entry which is preliminary data.</text>
</comment>
<gene>
    <name evidence="7" type="ORF">WR25_07217</name>
</gene>
<dbReference type="PANTHER" id="PTHR31627">
    <property type="entry name" value="SERPENTINE RECEPTOR CLASS GAMMA-RELATED"/>
    <property type="match status" value="1"/>
</dbReference>
<feature type="transmembrane region" description="Helical" evidence="6">
    <location>
        <begin position="154"/>
        <end position="173"/>
    </location>
</feature>
<dbReference type="InterPro" id="IPR051119">
    <property type="entry name" value="Nematode_SR-like"/>
</dbReference>
<protein>
    <recommendedName>
        <fullName evidence="6">Serpentine receptor class gamma</fullName>
    </recommendedName>
</protein>
<keyword evidence="4 6" id="KW-1133">Transmembrane helix</keyword>
<comment type="caution">
    <text evidence="6">Lacks conserved residue(s) required for the propagation of feature annotation.</text>
</comment>
<dbReference type="InterPro" id="IPR000609">
    <property type="entry name" value="7TM_GPCR_serpentine_rcpt_Srg"/>
</dbReference>
<evidence type="ECO:0000313" key="7">
    <source>
        <dbReference type="EMBL" id="PAV55800.1"/>
    </source>
</evidence>
<dbReference type="STRING" id="2018661.A0A2A2J1M4"/>
<comment type="similarity">
    <text evidence="2 6">Belongs to the nematode receptor-like protein srg family.</text>
</comment>
<accession>A0A2A2J1M4</accession>
<dbReference type="AlphaFoldDB" id="A0A2A2J1M4"/>
<dbReference type="Pfam" id="PF02118">
    <property type="entry name" value="Srg"/>
    <property type="match status" value="1"/>
</dbReference>
<feature type="transmembrane region" description="Helical" evidence="6">
    <location>
        <begin position="215"/>
        <end position="246"/>
    </location>
</feature>
<evidence type="ECO:0000256" key="6">
    <source>
        <dbReference type="RuleBase" id="RU280813"/>
    </source>
</evidence>
<evidence type="ECO:0000256" key="3">
    <source>
        <dbReference type="ARBA" id="ARBA00022692"/>
    </source>
</evidence>